<reference evidence="3" key="1">
    <citation type="submission" date="2018-05" db="EMBL/GenBank/DDBJ databases">
        <authorList>
            <person name="Lanie J.A."/>
            <person name="Ng W.-L."/>
            <person name="Kazmierczak K.M."/>
            <person name="Andrzejewski T.M."/>
            <person name="Davidsen T.M."/>
            <person name="Wayne K.J."/>
            <person name="Tettelin H."/>
            <person name="Glass J.I."/>
            <person name="Rusch D."/>
            <person name="Podicherti R."/>
            <person name="Tsui H.-C.T."/>
            <person name="Winkler M.E."/>
        </authorList>
    </citation>
    <scope>NUCLEOTIDE SEQUENCE</scope>
</reference>
<dbReference type="PIRSF" id="PIRSF000443">
    <property type="entry name" value="Homoser_Ac_trans"/>
    <property type="match status" value="1"/>
</dbReference>
<dbReference type="Pfam" id="PF00561">
    <property type="entry name" value="Abhydrolase_1"/>
    <property type="match status" value="1"/>
</dbReference>
<dbReference type="InterPro" id="IPR000073">
    <property type="entry name" value="AB_hydrolase_1"/>
</dbReference>
<organism evidence="3">
    <name type="scientific">marine metagenome</name>
    <dbReference type="NCBI Taxonomy" id="408172"/>
    <lineage>
        <taxon>unclassified sequences</taxon>
        <taxon>metagenomes</taxon>
        <taxon>ecological metagenomes</taxon>
    </lineage>
</organism>
<protein>
    <recommendedName>
        <fullName evidence="2">AB hydrolase-1 domain-containing protein</fullName>
    </recommendedName>
</protein>
<feature type="domain" description="AB hydrolase-1" evidence="2">
    <location>
        <begin position="67"/>
        <end position="349"/>
    </location>
</feature>
<dbReference type="PANTHER" id="PTHR32268">
    <property type="entry name" value="HOMOSERINE O-ACETYLTRANSFERASE"/>
    <property type="match status" value="1"/>
</dbReference>
<dbReference type="NCBIfam" id="TIGR01392">
    <property type="entry name" value="homoserO_Ac_trn"/>
    <property type="match status" value="1"/>
</dbReference>
<dbReference type="GO" id="GO:0009086">
    <property type="term" value="P:methionine biosynthetic process"/>
    <property type="evidence" value="ECO:0007669"/>
    <property type="project" value="TreeGrafter"/>
</dbReference>
<name>A0A381TM88_9ZZZZ</name>
<dbReference type="Gene3D" id="1.10.1740.110">
    <property type="match status" value="1"/>
</dbReference>
<evidence type="ECO:0000313" key="3">
    <source>
        <dbReference type="EMBL" id="SVA17196.1"/>
    </source>
</evidence>
<dbReference type="GO" id="GO:0004414">
    <property type="term" value="F:homoserine O-acetyltransferase activity"/>
    <property type="evidence" value="ECO:0007669"/>
    <property type="project" value="TreeGrafter"/>
</dbReference>
<dbReference type="AlphaFoldDB" id="A0A381TM88"/>
<dbReference type="GO" id="GO:0009092">
    <property type="term" value="P:homoserine metabolic process"/>
    <property type="evidence" value="ECO:0007669"/>
    <property type="project" value="TreeGrafter"/>
</dbReference>
<dbReference type="NCBIfam" id="NF001209">
    <property type="entry name" value="PRK00175.1"/>
    <property type="match status" value="1"/>
</dbReference>
<proteinExistence type="inferred from homology"/>
<accession>A0A381TM88</accession>
<dbReference type="InterPro" id="IPR008220">
    <property type="entry name" value="HAT_MetX-like"/>
</dbReference>
<dbReference type="Gene3D" id="3.40.50.1820">
    <property type="entry name" value="alpha/beta hydrolase"/>
    <property type="match status" value="1"/>
</dbReference>
<evidence type="ECO:0000259" key="2">
    <source>
        <dbReference type="Pfam" id="PF00561"/>
    </source>
</evidence>
<dbReference type="InterPro" id="IPR029058">
    <property type="entry name" value="AB_hydrolase_fold"/>
</dbReference>
<evidence type="ECO:0000256" key="1">
    <source>
        <dbReference type="ARBA" id="ARBA00022679"/>
    </source>
</evidence>
<keyword evidence="1" id="KW-0808">Transferase</keyword>
<dbReference type="EMBL" id="UINC01004835">
    <property type="protein sequence ID" value="SVA17196.1"/>
    <property type="molecule type" value="Genomic_DNA"/>
</dbReference>
<dbReference type="SUPFAM" id="SSF53474">
    <property type="entry name" value="alpha/beta-Hydrolases"/>
    <property type="match status" value="1"/>
</dbReference>
<gene>
    <name evidence="3" type="ORF">METZ01_LOCUS70050</name>
</gene>
<dbReference type="HAMAP" id="MF_00296">
    <property type="entry name" value="MetX_acyltransf"/>
    <property type="match status" value="1"/>
</dbReference>
<sequence>MKHDARKYCHIKGPLNLKNGGVLESPIIAFETWGTLNDSKDNGVLIFTGLSPSAHAASSKNDPSKGWWEKMIGPNKPIDTERYFVICANSLGSCFGSTGPASIDPITNKTFGLTFPKLALEDIGCATRKVLDQLEINSLQAVIGPSMGGMTALGFLVEHPDICKQLLLISTASTSRPFSIALRSLQRLMITSDPKWKSGSYDLNDLPLNGLKLARMLGMITYRSADEWNQRFSRNLVDSTINEETPFGAIDFQVEQYLRDRSDKFIQTFDPNSYLYLSRAIDLFDLGNYGESLTDSVSNFDLENVLIIGVNSDYIFPIDCQLDLYKAFQENSIDSAFIQLDSIQGHDSFLVDAENFTPPIRSFFN</sequence>
<dbReference type="PANTHER" id="PTHR32268:SF11">
    <property type="entry name" value="HOMOSERINE O-ACETYLTRANSFERASE"/>
    <property type="match status" value="1"/>
</dbReference>